<dbReference type="GO" id="GO:0005524">
    <property type="term" value="F:ATP binding"/>
    <property type="evidence" value="ECO:0007669"/>
    <property type="project" value="UniProtKB-KW"/>
</dbReference>
<evidence type="ECO:0000256" key="5">
    <source>
        <dbReference type="ARBA" id="ARBA00022741"/>
    </source>
</evidence>
<feature type="non-terminal residue" evidence="9">
    <location>
        <position position="1"/>
    </location>
</feature>
<dbReference type="PANTHER" id="PTHR10520">
    <property type="entry name" value="TRIFUNCTIONAL PURINE BIOSYNTHETIC PROTEIN ADENOSINE-3-RELATED"/>
    <property type="match status" value="1"/>
</dbReference>
<accession>A0A6V8QA24</accession>
<protein>
    <recommendedName>
        <fullName evidence="3">Phosphoribosylformylglycinamidine cyclo-ligase</fullName>
        <ecNumber evidence="2">6.3.3.1</ecNumber>
    </recommendedName>
    <alternativeName>
        <fullName evidence="7">AIRS</fullName>
    </alternativeName>
</protein>
<gene>
    <name evidence="9" type="ORF">HKBW3S47_02561</name>
</gene>
<feature type="domain" description="PurM-like N-terminal" evidence="8">
    <location>
        <begin position="34"/>
        <end position="139"/>
    </location>
</feature>
<evidence type="ECO:0000313" key="10">
    <source>
        <dbReference type="Proteomes" id="UP000569018"/>
    </source>
</evidence>
<comment type="pathway">
    <text evidence="1">Purine metabolism; IMP biosynthesis via de novo pathway; 5-amino-1-(5-phospho-D-ribosyl)imidazole from N(2)-formyl-N(1)-(5-phospho-D-ribosyl)glycinamide: step 2/2.</text>
</comment>
<dbReference type="InterPro" id="IPR036676">
    <property type="entry name" value="PurM-like_C_sf"/>
</dbReference>
<keyword evidence="4 9" id="KW-0436">Ligase</keyword>
<evidence type="ECO:0000256" key="4">
    <source>
        <dbReference type="ARBA" id="ARBA00022598"/>
    </source>
</evidence>
<dbReference type="Proteomes" id="UP000569018">
    <property type="component" value="Unassembled WGS sequence"/>
</dbReference>
<evidence type="ECO:0000256" key="2">
    <source>
        <dbReference type="ARBA" id="ARBA00013047"/>
    </source>
</evidence>
<organism evidence="9 10">
    <name type="scientific">Candidatus Hakubella thermalkaliphila</name>
    <dbReference type="NCBI Taxonomy" id="2754717"/>
    <lineage>
        <taxon>Bacteria</taxon>
        <taxon>Bacillati</taxon>
        <taxon>Actinomycetota</taxon>
        <taxon>Actinomycetota incertae sedis</taxon>
        <taxon>Candidatus Hakubellales</taxon>
        <taxon>Candidatus Hakubellaceae</taxon>
        <taxon>Candidatus Hakubella</taxon>
    </lineage>
</organism>
<dbReference type="EC" id="6.3.3.1" evidence="2"/>
<dbReference type="InterPro" id="IPR004733">
    <property type="entry name" value="PurM_cligase"/>
</dbReference>
<name>A0A6V8QA24_9ACTN</name>
<dbReference type="SUPFAM" id="SSF56042">
    <property type="entry name" value="PurM C-terminal domain-like"/>
    <property type="match status" value="1"/>
</dbReference>
<dbReference type="SUPFAM" id="SSF55326">
    <property type="entry name" value="PurM N-terminal domain-like"/>
    <property type="match status" value="1"/>
</dbReference>
<dbReference type="PANTHER" id="PTHR10520:SF12">
    <property type="entry name" value="TRIFUNCTIONAL PURINE BIOSYNTHETIC PROTEIN ADENOSINE-3"/>
    <property type="match status" value="1"/>
</dbReference>
<dbReference type="InterPro" id="IPR036921">
    <property type="entry name" value="PurM-like_N_sf"/>
</dbReference>
<evidence type="ECO:0000313" key="9">
    <source>
        <dbReference type="EMBL" id="GFP40864.1"/>
    </source>
</evidence>
<comment type="caution">
    <text evidence="9">The sequence shown here is derived from an EMBL/GenBank/DDBJ whole genome shotgun (WGS) entry which is preliminary data.</text>
</comment>
<reference evidence="9 10" key="1">
    <citation type="journal article" date="2020" name="Front. Microbiol.">
        <title>Single-cell genomics of novel Actinobacteria with the Wood-Ljungdahl pathway discovered in a serpentinizing system.</title>
        <authorList>
            <person name="Merino N."/>
            <person name="Kawai M."/>
            <person name="Boyd E.S."/>
            <person name="Colman D.R."/>
            <person name="McGlynn S.E."/>
            <person name="Nealson K.H."/>
            <person name="Kurokawa K."/>
            <person name="Hongoh Y."/>
        </authorList>
    </citation>
    <scope>NUCLEOTIDE SEQUENCE [LARGE SCALE GENOMIC DNA]</scope>
    <source>
        <strain evidence="9 10">S47</strain>
    </source>
</reference>
<evidence type="ECO:0000256" key="7">
    <source>
        <dbReference type="ARBA" id="ARBA00033093"/>
    </source>
</evidence>
<dbReference type="GO" id="GO:0004641">
    <property type="term" value="F:phosphoribosylformylglycinamidine cyclo-ligase activity"/>
    <property type="evidence" value="ECO:0007669"/>
    <property type="project" value="UniProtKB-EC"/>
</dbReference>
<dbReference type="AlphaFoldDB" id="A0A6V8QA24"/>
<dbReference type="GO" id="GO:0005829">
    <property type="term" value="C:cytosol"/>
    <property type="evidence" value="ECO:0007669"/>
    <property type="project" value="TreeGrafter"/>
</dbReference>
<keyword evidence="5" id="KW-0547">Nucleotide-binding</keyword>
<dbReference type="Gene3D" id="3.30.1330.10">
    <property type="entry name" value="PurM-like, N-terminal domain"/>
    <property type="match status" value="1"/>
</dbReference>
<dbReference type="GO" id="GO:0006189">
    <property type="term" value="P:'de novo' IMP biosynthetic process"/>
    <property type="evidence" value="ECO:0007669"/>
    <property type="project" value="InterPro"/>
</dbReference>
<dbReference type="FunFam" id="3.30.1330.10:FF:000001">
    <property type="entry name" value="Phosphoribosylformylglycinamidine cyclo-ligase"/>
    <property type="match status" value="1"/>
</dbReference>
<evidence type="ECO:0000256" key="3">
    <source>
        <dbReference type="ARBA" id="ARBA00020367"/>
    </source>
</evidence>
<evidence type="ECO:0000256" key="6">
    <source>
        <dbReference type="ARBA" id="ARBA00022840"/>
    </source>
</evidence>
<evidence type="ECO:0000256" key="1">
    <source>
        <dbReference type="ARBA" id="ARBA00004686"/>
    </source>
</evidence>
<sequence length="169" mass="17916">SPLAKQTFRSEVITDIGSFNALFKLDINKYKQPVLVSGTDGVGTKLKIAFMMDKHDTVGIDLVAMCVNDILTSGAEPLFFLDYFATGRLKPEKAAEVVKGIAEGCKQAGCSLIGGETAEMPGFYPEDEYDLAGFAVGVVAQDKIINGSTIKEGDVLIGLASSGLHSNGY</sequence>
<keyword evidence="6" id="KW-0067">ATP-binding</keyword>
<dbReference type="NCBIfam" id="TIGR00878">
    <property type="entry name" value="purM"/>
    <property type="match status" value="1"/>
</dbReference>
<dbReference type="GO" id="GO:0004637">
    <property type="term" value="F:phosphoribosylamine-glycine ligase activity"/>
    <property type="evidence" value="ECO:0007669"/>
    <property type="project" value="TreeGrafter"/>
</dbReference>
<dbReference type="EMBL" id="BLSD01000526">
    <property type="protein sequence ID" value="GFP40864.1"/>
    <property type="molecule type" value="Genomic_DNA"/>
</dbReference>
<dbReference type="Gene3D" id="3.90.650.10">
    <property type="entry name" value="PurM-like C-terminal domain"/>
    <property type="match status" value="1"/>
</dbReference>
<dbReference type="CDD" id="cd02196">
    <property type="entry name" value="PurM"/>
    <property type="match status" value="1"/>
</dbReference>
<proteinExistence type="predicted"/>
<dbReference type="InterPro" id="IPR016188">
    <property type="entry name" value="PurM-like_N"/>
</dbReference>
<dbReference type="Pfam" id="PF00586">
    <property type="entry name" value="AIRS"/>
    <property type="match status" value="1"/>
</dbReference>
<evidence type="ECO:0000259" key="8">
    <source>
        <dbReference type="Pfam" id="PF00586"/>
    </source>
</evidence>
<feature type="non-terminal residue" evidence="9">
    <location>
        <position position="169"/>
    </location>
</feature>
<dbReference type="GO" id="GO:0046084">
    <property type="term" value="P:adenine biosynthetic process"/>
    <property type="evidence" value="ECO:0007669"/>
    <property type="project" value="TreeGrafter"/>
</dbReference>